<protein>
    <recommendedName>
        <fullName evidence="1">DUF7587 domain-containing protein</fullName>
    </recommendedName>
</protein>
<organism evidence="2 3">
    <name type="scientific">Schizothecium vesticola</name>
    <dbReference type="NCBI Taxonomy" id="314040"/>
    <lineage>
        <taxon>Eukaryota</taxon>
        <taxon>Fungi</taxon>
        <taxon>Dikarya</taxon>
        <taxon>Ascomycota</taxon>
        <taxon>Pezizomycotina</taxon>
        <taxon>Sordariomycetes</taxon>
        <taxon>Sordariomycetidae</taxon>
        <taxon>Sordariales</taxon>
        <taxon>Schizotheciaceae</taxon>
        <taxon>Schizothecium</taxon>
    </lineage>
</organism>
<sequence length="77" mass="8833">AADEDPVTSDLSAFLDMVANHIDWYSDSKTWFLSTFSDSFHAWNWAEQRLKKGKVTIYKIDTTKLPASKRLFSMGTL</sequence>
<evidence type="ECO:0000259" key="1">
    <source>
        <dbReference type="Pfam" id="PF24494"/>
    </source>
</evidence>
<evidence type="ECO:0000313" key="2">
    <source>
        <dbReference type="EMBL" id="KAK0751316.1"/>
    </source>
</evidence>
<name>A0AA40F5B4_9PEZI</name>
<gene>
    <name evidence="2" type="ORF">B0T18DRAFT_300868</name>
</gene>
<dbReference type="PANTHER" id="PTHR40781">
    <property type="match status" value="1"/>
</dbReference>
<dbReference type="Pfam" id="PF24494">
    <property type="entry name" value="DUF7587"/>
    <property type="match status" value="1"/>
</dbReference>
<dbReference type="InterPro" id="IPR056009">
    <property type="entry name" value="DUF7587"/>
</dbReference>
<proteinExistence type="predicted"/>
<feature type="domain" description="DUF7587" evidence="1">
    <location>
        <begin position="6"/>
        <end position="75"/>
    </location>
</feature>
<dbReference type="EMBL" id="JAUKUD010000002">
    <property type="protein sequence ID" value="KAK0751316.1"/>
    <property type="molecule type" value="Genomic_DNA"/>
</dbReference>
<feature type="non-terminal residue" evidence="2">
    <location>
        <position position="77"/>
    </location>
</feature>
<evidence type="ECO:0000313" key="3">
    <source>
        <dbReference type="Proteomes" id="UP001172155"/>
    </source>
</evidence>
<feature type="non-terminal residue" evidence="2">
    <location>
        <position position="1"/>
    </location>
</feature>
<accession>A0AA40F5B4</accession>
<dbReference type="Proteomes" id="UP001172155">
    <property type="component" value="Unassembled WGS sequence"/>
</dbReference>
<dbReference type="AlphaFoldDB" id="A0AA40F5B4"/>
<keyword evidence="3" id="KW-1185">Reference proteome</keyword>
<comment type="caution">
    <text evidence="2">The sequence shown here is derived from an EMBL/GenBank/DDBJ whole genome shotgun (WGS) entry which is preliminary data.</text>
</comment>
<reference evidence="2" key="1">
    <citation type="submission" date="2023-06" db="EMBL/GenBank/DDBJ databases">
        <title>Genome-scale phylogeny and comparative genomics of the fungal order Sordariales.</title>
        <authorList>
            <consortium name="Lawrence Berkeley National Laboratory"/>
            <person name="Hensen N."/>
            <person name="Bonometti L."/>
            <person name="Westerberg I."/>
            <person name="Brannstrom I.O."/>
            <person name="Guillou S."/>
            <person name="Cros-Aarteil S."/>
            <person name="Calhoun S."/>
            <person name="Haridas S."/>
            <person name="Kuo A."/>
            <person name="Mondo S."/>
            <person name="Pangilinan J."/>
            <person name="Riley R."/>
            <person name="LaButti K."/>
            <person name="Andreopoulos B."/>
            <person name="Lipzen A."/>
            <person name="Chen C."/>
            <person name="Yanf M."/>
            <person name="Daum C."/>
            <person name="Ng V."/>
            <person name="Clum A."/>
            <person name="Steindorff A."/>
            <person name="Ohm R."/>
            <person name="Martin F."/>
            <person name="Silar P."/>
            <person name="Natvig D."/>
            <person name="Lalanne C."/>
            <person name="Gautier V."/>
            <person name="Ament-velasquez S.L."/>
            <person name="Kruys A."/>
            <person name="Hutchinson M.I."/>
            <person name="Powell A.J."/>
            <person name="Barry K."/>
            <person name="Miller A.N."/>
            <person name="Grigoriev I.V."/>
            <person name="Debuchy R."/>
            <person name="Gladieux P."/>
            <person name="Thoren M.H."/>
            <person name="Johannesson H."/>
        </authorList>
    </citation>
    <scope>NUCLEOTIDE SEQUENCE</scope>
    <source>
        <strain evidence="2">SMH3187-1</strain>
    </source>
</reference>
<dbReference type="PANTHER" id="PTHR40781:SF1">
    <property type="match status" value="1"/>
</dbReference>